<evidence type="ECO:0000313" key="1">
    <source>
        <dbReference type="EMBL" id="EUC38819.1"/>
    </source>
</evidence>
<accession>W6YTT8</accession>
<protein>
    <submittedName>
        <fullName evidence="1">Uncharacterized protein</fullName>
    </submittedName>
</protein>
<dbReference type="GeneID" id="19151350"/>
<dbReference type="RefSeq" id="XP_007706939.1">
    <property type="nucleotide sequence ID" value="XM_007708749.1"/>
</dbReference>
<keyword evidence="2" id="KW-1185">Reference proteome</keyword>
<dbReference type="HOGENOM" id="CLU_2739656_0_0_1"/>
<evidence type="ECO:0000313" key="2">
    <source>
        <dbReference type="Proteomes" id="UP000053841"/>
    </source>
</evidence>
<sequence length="71" mass="7601">MLQPPVPFLPFFFSSLSEFSLQLPAFSKSASALLQHTNSFPSSLTTPTHFLLPQLANHGIDLGGVCTPAPC</sequence>
<dbReference type="KEGG" id="bze:COCCADRAFT_82305"/>
<dbReference type="Proteomes" id="UP000053841">
    <property type="component" value="Unassembled WGS sequence"/>
</dbReference>
<proteinExistence type="predicted"/>
<reference evidence="1 2" key="1">
    <citation type="journal article" date="2013" name="PLoS Genet.">
        <title>Comparative genome structure, secondary metabolite, and effector coding capacity across Cochliobolus pathogens.</title>
        <authorList>
            <person name="Condon B.J."/>
            <person name="Leng Y."/>
            <person name="Wu D."/>
            <person name="Bushley K.E."/>
            <person name="Ohm R.A."/>
            <person name="Otillar R."/>
            <person name="Martin J."/>
            <person name="Schackwitz W."/>
            <person name="Grimwood J."/>
            <person name="MohdZainudin N."/>
            <person name="Xue C."/>
            <person name="Wang R."/>
            <person name="Manning V.A."/>
            <person name="Dhillon B."/>
            <person name="Tu Z.J."/>
            <person name="Steffenson B.J."/>
            <person name="Salamov A."/>
            <person name="Sun H."/>
            <person name="Lowry S."/>
            <person name="LaButti K."/>
            <person name="Han J."/>
            <person name="Copeland A."/>
            <person name="Lindquist E."/>
            <person name="Barry K."/>
            <person name="Schmutz J."/>
            <person name="Baker S.E."/>
            <person name="Ciuffetti L.M."/>
            <person name="Grigoriev I.V."/>
            <person name="Zhong S."/>
            <person name="Turgeon B.G."/>
        </authorList>
    </citation>
    <scope>NUCLEOTIDE SEQUENCE [LARGE SCALE GENOMIC DNA]</scope>
    <source>
        <strain evidence="1 2">26-R-13</strain>
    </source>
</reference>
<name>W6YTT8_COCC2</name>
<dbReference type="EMBL" id="KI964540">
    <property type="protein sequence ID" value="EUC38819.1"/>
    <property type="molecule type" value="Genomic_DNA"/>
</dbReference>
<gene>
    <name evidence="1" type="ORF">COCCADRAFT_82305</name>
</gene>
<dbReference type="AlphaFoldDB" id="W6YTT8"/>
<organism evidence="1 2">
    <name type="scientific">Cochliobolus carbonum (strain 26-R-13)</name>
    <name type="common">Maize leaf spot fungus</name>
    <name type="synonym">Bipolaris zeicola</name>
    <dbReference type="NCBI Taxonomy" id="930089"/>
    <lineage>
        <taxon>Eukaryota</taxon>
        <taxon>Fungi</taxon>
        <taxon>Dikarya</taxon>
        <taxon>Ascomycota</taxon>
        <taxon>Pezizomycotina</taxon>
        <taxon>Dothideomycetes</taxon>
        <taxon>Pleosporomycetidae</taxon>
        <taxon>Pleosporales</taxon>
        <taxon>Pleosporineae</taxon>
        <taxon>Pleosporaceae</taxon>
        <taxon>Bipolaris</taxon>
    </lineage>
</organism>